<organism evidence="1">
    <name type="scientific">Rhizophora mucronata</name>
    <name type="common">Asiatic mangrove</name>
    <dbReference type="NCBI Taxonomy" id="61149"/>
    <lineage>
        <taxon>Eukaryota</taxon>
        <taxon>Viridiplantae</taxon>
        <taxon>Streptophyta</taxon>
        <taxon>Embryophyta</taxon>
        <taxon>Tracheophyta</taxon>
        <taxon>Spermatophyta</taxon>
        <taxon>Magnoliopsida</taxon>
        <taxon>eudicotyledons</taxon>
        <taxon>Gunneridae</taxon>
        <taxon>Pentapetalae</taxon>
        <taxon>rosids</taxon>
        <taxon>fabids</taxon>
        <taxon>Malpighiales</taxon>
        <taxon>Rhizophoraceae</taxon>
        <taxon>Rhizophora</taxon>
    </lineage>
</organism>
<protein>
    <submittedName>
        <fullName evidence="1">Uncharacterized protein MANES_01G025000</fullName>
    </submittedName>
</protein>
<accession>A0A2P2MRW7</accession>
<evidence type="ECO:0000313" key="1">
    <source>
        <dbReference type="EMBL" id="MBX32945.1"/>
    </source>
</evidence>
<dbReference type="EMBL" id="GGEC01052461">
    <property type="protein sequence ID" value="MBX32945.1"/>
    <property type="molecule type" value="Transcribed_RNA"/>
</dbReference>
<name>A0A2P2MRW7_RHIMU</name>
<dbReference type="AlphaFoldDB" id="A0A2P2MRW7"/>
<sequence length="72" mass="8303">MKPYQSMSFPTCAAPLLLHHEVSPSCSSSPHPKYSIERPITVTLVNFQNILEEERSEKKHTQRGNNFSRNYL</sequence>
<proteinExistence type="predicted"/>
<reference evidence="1" key="1">
    <citation type="submission" date="2018-02" db="EMBL/GenBank/DDBJ databases">
        <title>Rhizophora mucronata_Transcriptome.</title>
        <authorList>
            <person name="Meera S.P."/>
            <person name="Sreeshan A."/>
            <person name="Augustine A."/>
        </authorList>
    </citation>
    <scope>NUCLEOTIDE SEQUENCE</scope>
    <source>
        <tissue evidence="1">Leaf</tissue>
    </source>
</reference>